<accession>A0A164D920</accession>
<reference evidence="2 3" key="1">
    <citation type="submission" date="2016-03" db="EMBL/GenBank/DDBJ databases">
        <title>EvidentialGene: Evidence-directed Construction of Genes on Genomes.</title>
        <authorList>
            <person name="Gilbert D.G."/>
            <person name="Choi J.-H."/>
            <person name="Mockaitis K."/>
            <person name="Colbourne J."/>
            <person name="Pfrender M."/>
        </authorList>
    </citation>
    <scope>NUCLEOTIDE SEQUENCE [LARGE SCALE GENOMIC DNA]</scope>
    <source>
        <strain evidence="2 3">Xinb3</strain>
        <tissue evidence="2">Complete organism</tissue>
    </source>
</reference>
<gene>
    <name evidence="2" type="ORF">APZ42_010722</name>
</gene>
<proteinExistence type="predicted"/>
<feature type="non-terminal residue" evidence="2">
    <location>
        <position position="86"/>
    </location>
</feature>
<organism evidence="2 3">
    <name type="scientific">Daphnia magna</name>
    <dbReference type="NCBI Taxonomy" id="35525"/>
    <lineage>
        <taxon>Eukaryota</taxon>
        <taxon>Metazoa</taxon>
        <taxon>Ecdysozoa</taxon>
        <taxon>Arthropoda</taxon>
        <taxon>Crustacea</taxon>
        <taxon>Branchiopoda</taxon>
        <taxon>Diplostraca</taxon>
        <taxon>Cladocera</taxon>
        <taxon>Anomopoda</taxon>
        <taxon>Daphniidae</taxon>
        <taxon>Daphnia</taxon>
    </lineage>
</organism>
<name>A0A164D920_9CRUS</name>
<evidence type="ECO:0000313" key="2">
    <source>
        <dbReference type="EMBL" id="KZR95523.1"/>
    </source>
</evidence>
<dbReference type="AlphaFoldDB" id="A0A164D920"/>
<comment type="caution">
    <text evidence="2">The sequence shown here is derived from an EMBL/GenBank/DDBJ whole genome shotgun (WGS) entry which is preliminary data.</text>
</comment>
<dbReference type="Proteomes" id="UP000076858">
    <property type="component" value="Unassembled WGS sequence"/>
</dbReference>
<evidence type="ECO:0000313" key="3">
    <source>
        <dbReference type="Proteomes" id="UP000076858"/>
    </source>
</evidence>
<keyword evidence="3" id="KW-1185">Reference proteome</keyword>
<protein>
    <submittedName>
        <fullName evidence="2">Uncharacterized protein</fullName>
    </submittedName>
</protein>
<evidence type="ECO:0000256" key="1">
    <source>
        <dbReference type="SAM" id="MobiDB-lite"/>
    </source>
</evidence>
<dbReference type="EMBL" id="LRGB01028510">
    <property type="protein sequence ID" value="KZR95523.1"/>
    <property type="molecule type" value="Genomic_DNA"/>
</dbReference>
<dbReference type="OrthoDB" id="6379005at2759"/>
<feature type="region of interest" description="Disordered" evidence="1">
    <location>
        <begin position="62"/>
        <end position="86"/>
    </location>
</feature>
<feature type="non-terminal residue" evidence="2">
    <location>
        <position position="1"/>
    </location>
</feature>
<sequence>LLKQSLKEHYEECMRMHTKCSAEVVAGPDSEEKEKVEKWAYDLDGAYTLVNEAVETYVAKTNAADERSRKQKEKEETEEKNARVAA</sequence>
<feature type="compositionally biased region" description="Basic and acidic residues" evidence="1">
    <location>
        <begin position="63"/>
        <end position="86"/>
    </location>
</feature>